<dbReference type="PANTHER" id="PTHR43698:SF1">
    <property type="entry name" value="BLL4564 PROTEIN"/>
    <property type="match status" value="1"/>
</dbReference>
<dbReference type="PANTHER" id="PTHR43698">
    <property type="entry name" value="RIBD C-TERMINAL DOMAIN CONTAINING PROTEIN"/>
    <property type="match status" value="1"/>
</dbReference>
<dbReference type="InterPro" id="IPR011051">
    <property type="entry name" value="RmlC_Cupin_sf"/>
</dbReference>
<feature type="signal peptide" evidence="1">
    <location>
        <begin position="1"/>
        <end position="17"/>
    </location>
</feature>
<feature type="domain" description="Cupin type-2" evidence="2">
    <location>
        <begin position="60"/>
        <end position="120"/>
    </location>
</feature>
<evidence type="ECO:0000256" key="1">
    <source>
        <dbReference type="SAM" id="SignalP"/>
    </source>
</evidence>
<evidence type="ECO:0000313" key="3">
    <source>
        <dbReference type="EMBL" id="ASQ29717.1"/>
    </source>
</evidence>
<keyword evidence="1" id="KW-0732">Signal</keyword>
<protein>
    <submittedName>
        <fullName evidence="3">Cupin domain protein</fullName>
    </submittedName>
</protein>
<dbReference type="EMBL" id="CP022347">
    <property type="protein sequence ID" value="ASQ29717.1"/>
    <property type="molecule type" value="Genomic_DNA"/>
</dbReference>
<reference evidence="3 4" key="1">
    <citation type="submission" date="2017-07" db="EMBL/GenBank/DDBJ databases">
        <title>Analysis of two Campylobacter avium genomes and identification of a novel hippuricase gene.</title>
        <authorList>
            <person name="Miller W.G."/>
            <person name="Chapman M.H."/>
            <person name="Yee E."/>
            <person name="Revez J."/>
            <person name="Bono J.L."/>
            <person name="Rossi M."/>
        </authorList>
    </citation>
    <scope>NUCLEOTIDE SEQUENCE [LARGE SCALE GENOMIC DNA]</scope>
    <source>
        <strain evidence="3 4">LMG 24591</strain>
    </source>
</reference>
<name>A0A222MUH6_9BACT</name>
<dbReference type="InterPro" id="IPR013096">
    <property type="entry name" value="Cupin_2"/>
</dbReference>
<dbReference type="SUPFAM" id="SSF51182">
    <property type="entry name" value="RmlC-like cupins"/>
    <property type="match status" value="1"/>
</dbReference>
<gene>
    <name evidence="3" type="ORF">CAV_0032</name>
</gene>
<keyword evidence="4" id="KW-1185">Reference proteome</keyword>
<dbReference type="Pfam" id="PF07883">
    <property type="entry name" value="Cupin_2"/>
    <property type="match status" value="1"/>
</dbReference>
<feature type="chain" id="PRO_5012397770" evidence="1">
    <location>
        <begin position="18"/>
        <end position="158"/>
    </location>
</feature>
<evidence type="ECO:0000313" key="4">
    <source>
        <dbReference type="Proteomes" id="UP000201169"/>
    </source>
</evidence>
<dbReference type="KEGG" id="cavi:CAV_0032"/>
<evidence type="ECO:0000259" key="2">
    <source>
        <dbReference type="Pfam" id="PF07883"/>
    </source>
</evidence>
<dbReference type="InterPro" id="IPR014710">
    <property type="entry name" value="RmlC-like_jellyroll"/>
</dbReference>
<sequence length="158" mass="17065">MKKTLFILTLLGGVAMADTQTITKSGELASLKGDSKIFSGDVKVSMMFKSDSWRDFGGALVEFSKNARSAWHTHTAGQTLIVTEGEILTKVPGQKASIAKKGDVISCPPNVRHFHGATDTSKGSHIALNQEKDGKNVAWENLVSDSEYKEALKEARGK</sequence>
<dbReference type="CDD" id="cd02233">
    <property type="entry name" value="cupin_HNL-like"/>
    <property type="match status" value="1"/>
</dbReference>
<proteinExistence type="predicted"/>
<dbReference type="Proteomes" id="UP000201169">
    <property type="component" value="Chromosome"/>
</dbReference>
<organism evidence="3 4">
    <name type="scientific">Campylobacter avium LMG 24591</name>
    <dbReference type="NCBI Taxonomy" id="522484"/>
    <lineage>
        <taxon>Bacteria</taxon>
        <taxon>Pseudomonadati</taxon>
        <taxon>Campylobacterota</taxon>
        <taxon>Epsilonproteobacteria</taxon>
        <taxon>Campylobacterales</taxon>
        <taxon>Campylobacteraceae</taxon>
        <taxon>Campylobacter</taxon>
    </lineage>
</organism>
<dbReference type="InterPro" id="IPR047263">
    <property type="entry name" value="HNL-like_cupin"/>
</dbReference>
<dbReference type="AlphaFoldDB" id="A0A222MUH6"/>
<dbReference type="Gene3D" id="2.60.120.10">
    <property type="entry name" value="Jelly Rolls"/>
    <property type="match status" value="1"/>
</dbReference>
<accession>A0A222MUH6</accession>